<feature type="signal peptide" evidence="1">
    <location>
        <begin position="1"/>
        <end position="18"/>
    </location>
</feature>
<dbReference type="PROSITE" id="PS51257">
    <property type="entry name" value="PROKAR_LIPOPROTEIN"/>
    <property type="match status" value="1"/>
</dbReference>
<gene>
    <name evidence="2" type="ORF">AB0H72_10930</name>
</gene>
<evidence type="ECO:0000313" key="2">
    <source>
        <dbReference type="EMBL" id="MEV0363204.1"/>
    </source>
</evidence>
<sequence>MLRPVAALLASLITAACATGCQSASPAEQVDGIWSAPMTTDAQGWDLMRRIREIDPCALIPRSRLDEHATVREVHIGADLPTSCTAVLDAGGTQPVEAHWSLVHAPTVSAVDETRRVGDIQVEVLDPEGAQPPGARGRCWATAQFPSMTQIFLTVKGEPGTDACGLGNALIDVAIAQLPTSPAYGTSPDSVRTVLTGADPCEIPPRIGAAPLLPVADYQAVHSCRFGAADNPSAIDYGYQHENEIPRAETVTVNGREVFVTRVIAGGHIGYTVVAGPPVTGDLVPTVTAFGLDHAEVERARDALMARFPAP</sequence>
<evidence type="ECO:0000256" key="1">
    <source>
        <dbReference type="SAM" id="SignalP"/>
    </source>
</evidence>
<reference evidence="2 3" key="1">
    <citation type="submission" date="2024-06" db="EMBL/GenBank/DDBJ databases">
        <title>The Natural Products Discovery Center: Release of the First 8490 Sequenced Strains for Exploring Actinobacteria Biosynthetic Diversity.</title>
        <authorList>
            <person name="Kalkreuter E."/>
            <person name="Kautsar S.A."/>
            <person name="Yang D."/>
            <person name="Bader C.D."/>
            <person name="Teijaro C.N."/>
            <person name="Fluegel L."/>
            <person name="Davis C.M."/>
            <person name="Simpson J.R."/>
            <person name="Lauterbach L."/>
            <person name="Steele A.D."/>
            <person name="Gui C."/>
            <person name="Meng S."/>
            <person name="Li G."/>
            <person name="Viehrig K."/>
            <person name="Ye F."/>
            <person name="Su P."/>
            <person name="Kiefer A.F."/>
            <person name="Nichols A."/>
            <person name="Cepeda A.J."/>
            <person name="Yan W."/>
            <person name="Fan B."/>
            <person name="Jiang Y."/>
            <person name="Adhikari A."/>
            <person name="Zheng C.-J."/>
            <person name="Schuster L."/>
            <person name="Cowan T.M."/>
            <person name="Smanski M.J."/>
            <person name="Chevrette M.G."/>
            <person name="De Carvalho L.P.S."/>
            <person name="Shen B."/>
        </authorList>
    </citation>
    <scope>NUCLEOTIDE SEQUENCE [LARGE SCALE GENOMIC DNA]</scope>
    <source>
        <strain evidence="2 3">NPDC050671</strain>
    </source>
</reference>
<name>A0ABV3F677_9NOCA</name>
<organism evidence="2 3">
    <name type="scientific">Nocardia fusca</name>
    <dbReference type="NCBI Taxonomy" id="941183"/>
    <lineage>
        <taxon>Bacteria</taxon>
        <taxon>Bacillati</taxon>
        <taxon>Actinomycetota</taxon>
        <taxon>Actinomycetes</taxon>
        <taxon>Mycobacteriales</taxon>
        <taxon>Nocardiaceae</taxon>
        <taxon>Nocardia</taxon>
    </lineage>
</organism>
<accession>A0ABV3F677</accession>
<dbReference type="Proteomes" id="UP001551658">
    <property type="component" value="Unassembled WGS sequence"/>
</dbReference>
<evidence type="ECO:0008006" key="4">
    <source>
        <dbReference type="Google" id="ProtNLM"/>
    </source>
</evidence>
<evidence type="ECO:0000313" key="3">
    <source>
        <dbReference type="Proteomes" id="UP001551658"/>
    </source>
</evidence>
<protein>
    <recommendedName>
        <fullName evidence="4">DUF3558 domain-containing protein</fullName>
    </recommendedName>
</protein>
<proteinExistence type="predicted"/>
<keyword evidence="3" id="KW-1185">Reference proteome</keyword>
<dbReference type="EMBL" id="JBFAIH010000004">
    <property type="protein sequence ID" value="MEV0363204.1"/>
    <property type="molecule type" value="Genomic_DNA"/>
</dbReference>
<comment type="caution">
    <text evidence="2">The sequence shown here is derived from an EMBL/GenBank/DDBJ whole genome shotgun (WGS) entry which is preliminary data.</text>
</comment>
<dbReference type="RefSeq" id="WP_357976970.1">
    <property type="nucleotide sequence ID" value="NZ_JBFAIH010000004.1"/>
</dbReference>
<feature type="chain" id="PRO_5045886491" description="DUF3558 domain-containing protein" evidence="1">
    <location>
        <begin position="19"/>
        <end position="311"/>
    </location>
</feature>
<keyword evidence="1" id="KW-0732">Signal</keyword>